<keyword evidence="3" id="KW-1185">Reference proteome</keyword>
<feature type="signal peptide" evidence="1">
    <location>
        <begin position="1"/>
        <end position="20"/>
    </location>
</feature>
<dbReference type="EMBL" id="JAYGJQ010000002">
    <property type="protein sequence ID" value="MEA9357958.1"/>
    <property type="molecule type" value="Genomic_DNA"/>
</dbReference>
<dbReference type="RefSeq" id="WP_323578158.1">
    <property type="nucleotide sequence ID" value="NZ_JAYGJQ010000002.1"/>
</dbReference>
<evidence type="ECO:0000313" key="3">
    <source>
        <dbReference type="Proteomes" id="UP001302274"/>
    </source>
</evidence>
<reference evidence="2 3" key="1">
    <citation type="submission" date="2023-11" db="EMBL/GenBank/DDBJ databases">
        <title>A Novel Polar Bacteriovorax (B. antarcticus) Isolated from the Biocrust in Antarctica.</title>
        <authorList>
            <person name="Mun W."/>
            <person name="Choi S.Y."/>
            <person name="Mitchell R.J."/>
        </authorList>
    </citation>
    <scope>NUCLEOTIDE SEQUENCE [LARGE SCALE GENOMIC DNA]</scope>
    <source>
        <strain evidence="2 3">PP10</strain>
    </source>
</reference>
<feature type="chain" id="PRO_5046354802" evidence="1">
    <location>
        <begin position="21"/>
        <end position="621"/>
    </location>
</feature>
<name>A0ABU5VY10_9BACT</name>
<keyword evidence="1" id="KW-0732">Signal</keyword>
<proteinExistence type="predicted"/>
<protein>
    <submittedName>
        <fullName evidence="2">Uncharacterized protein</fullName>
    </submittedName>
</protein>
<sequence>MKSKKIIAIFFLGFVTNLFANDCAKLLLESNSKNLNKVISCGFSCNKDEECEEANVCNDAYAVNKNYTPVLKKYLEQFYEMGCVSRGQWYSAERVCFEAKCIANKCIRKSTSCSVKVANEPVPNFGGQVINLPIDNKPKNYIYPHFKKDQKCVIELSDLDKMIPIVKVEPTDSSYKTLIALAYAEEQIAKKNNDDKVYCATVHLIKTPVTLTNGNLTFKELYPDVYNKTLSYLIKFFSYSPVINKEIFSNAVDGEWYGFLMRFNGEIKFLNVLPEHILKPIYTSKSSIKWNEEEALFYINNIFLKGIQVRPPLNLGTWLEKSPDFYKKNVIPIISSTDIKVNDSFDSYSFAPSFLTKNLISQNQEELIKVLNSEGDTKIKCYTGIQVIKYYSVSTKQKSYLSLENSKSPCIKKIAENISSLTRVENNGCSSFSFGTFNLSTEHFAQLKFITDSCYLQCNVKEDCNYIQKDCFSNVPVNKNSMQSQLKLLEGTISKCDKKFPSSIQMDCVSNYCREVVTKCEYNDFKNEISSFVKLNSMDTCNSNEDCIVFSYTTNNIKPIYLSFNKNIPEGQNQIWKFANKIGFKCDDQGTPPWQTSARSVLYVPPPKSACTQNKCMLINL</sequence>
<dbReference type="Proteomes" id="UP001302274">
    <property type="component" value="Unassembled WGS sequence"/>
</dbReference>
<gene>
    <name evidence="2" type="ORF">SHI21_17130</name>
</gene>
<evidence type="ECO:0000313" key="2">
    <source>
        <dbReference type="EMBL" id="MEA9357958.1"/>
    </source>
</evidence>
<evidence type="ECO:0000256" key="1">
    <source>
        <dbReference type="SAM" id="SignalP"/>
    </source>
</evidence>
<accession>A0ABU5VY10</accession>
<organism evidence="2 3">
    <name type="scientific">Bacteriovorax antarcticus</name>
    <dbReference type="NCBI Taxonomy" id="3088717"/>
    <lineage>
        <taxon>Bacteria</taxon>
        <taxon>Pseudomonadati</taxon>
        <taxon>Bdellovibrionota</taxon>
        <taxon>Bacteriovoracia</taxon>
        <taxon>Bacteriovoracales</taxon>
        <taxon>Bacteriovoracaceae</taxon>
        <taxon>Bacteriovorax</taxon>
    </lineage>
</organism>
<comment type="caution">
    <text evidence="2">The sequence shown here is derived from an EMBL/GenBank/DDBJ whole genome shotgun (WGS) entry which is preliminary data.</text>
</comment>